<dbReference type="Gene3D" id="2.60.40.1180">
    <property type="entry name" value="Golgi alpha-mannosidase II"/>
    <property type="match status" value="1"/>
</dbReference>
<dbReference type="InterPro" id="IPR013780">
    <property type="entry name" value="Glyco_hydro_b"/>
</dbReference>
<evidence type="ECO:0000313" key="9">
    <source>
        <dbReference type="EMBL" id="MCM2373477.1"/>
    </source>
</evidence>
<evidence type="ECO:0000256" key="2">
    <source>
        <dbReference type="ARBA" id="ARBA00007951"/>
    </source>
</evidence>
<evidence type="ECO:0000256" key="4">
    <source>
        <dbReference type="ARBA" id="ARBA00022729"/>
    </source>
</evidence>
<evidence type="ECO:0000256" key="5">
    <source>
        <dbReference type="ARBA" id="ARBA00022801"/>
    </source>
</evidence>
<evidence type="ECO:0000256" key="7">
    <source>
        <dbReference type="SAM" id="SignalP"/>
    </source>
</evidence>
<dbReference type="InterPro" id="IPR000933">
    <property type="entry name" value="Glyco_hydro_29"/>
</dbReference>
<dbReference type="PRINTS" id="PR00741">
    <property type="entry name" value="GLHYDRLASE29"/>
</dbReference>
<evidence type="ECO:0000313" key="10">
    <source>
        <dbReference type="Proteomes" id="UP001202961"/>
    </source>
</evidence>
<keyword evidence="10" id="KW-1185">Reference proteome</keyword>
<reference evidence="9 10" key="1">
    <citation type="journal article" date="2022" name="Syst. Appl. Microbiol.">
        <title>Rhodopirellula aestuarii sp. nov., a novel member of the genus Rhodopirellula isolated from brackish sediments collected in the Tagus River estuary, Portugal.</title>
        <authorList>
            <person name="Vitorino I.R."/>
            <person name="Klimek D."/>
            <person name="Calusinska M."/>
            <person name="Lobo-da-Cunha A."/>
            <person name="Vasconcelos V."/>
            <person name="Lage O.M."/>
        </authorList>
    </citation>
    <scope>NUCLEOTIDE SEQUENCE [LARGE SCALE GENOMIC DNA]</scope>
    <source>
        <strain evidence="9 10">ICT_H3.1</strain>
    </source>
</reference>
<dbReference type="InterPro" id="IPR057739">
    <property type="entry name" value="Glyco_hydro_29_N"/>
</dbReference>
<dbReference type="EMBL" id="JAMQBK010000062">
    <property type="protein sequence ID" value="MCM2373477.1"/>
    <property type="molecule type" value="Genomic_DNA"/>
</dbReference>
<dbReference type="Gene3D" id="3.20.20.80">
    <property type="entry name" value="Glycosidases"/>
    <property type="match status" value="1"/>
</dbReference>
<dbReference type="InterPro" id="IPR017853">
    <property type="entry name" value="GH"/>
</dbReference>
<dbReference type="RefSeq" id="WP_250931234.1">
    <property type="nucleotide sequence ID" value="NZ_JAMQBK010000062.1"/>
</dbReference>
<comment type="caution">
    <text evidence="9">The sequence shown here is derived from an EMBL/GenBank/DDBJ whole genome shotgun (WGS) entry which is preliminary data.</text>
</comment>
<dbReference type="EC" id="3.2.1.51" evidence="3"/>
<dbReference type="Pfam" id="PF01120">
    <property type="entry name" value="Alpha_L_fucos"/>
    <property type="match status" value="1"/>
</dbReference>
<dbReference type="InterPro" id="IPR016286">
    <property type="entry name" value="FUC_metazoa-typ"/>
</dbReference>
<dbReference type="PANTHER" id="PTHR10030">
    <property type="entry name" value="ALPHA-L-FUCOSIDASE"/>
    <property type="match status" value="1"/>
</dbReference>
<organism evidence="9 10">
    <name type="scientific">Aporhodopirellula aestuarii</name>
    <dbReference type="NCBI Taxonomy" id="2950107"/>
    <lineage>
        <taxon>Bacteria</taxon>
        <taxon>Pseudomonadati</taxon>
        <taxon>Planctomycetota</taxon>
        <taxon>Planctomycetia</taxon>
        <taxon>Pirellulales</taxon>
        <taxon>Pirellulaceae</taxon>
        <taxon>Aporhodopirellula</taxon>
    </lineage>
</organism>
<feature type="signal peptide" evidence="7">
    <location>
        <begin position="1"/>
        <end position="21"/>
    </location>
</feature>
<gene>
    <name evidence="9" type="ORF">NB063_22935</name>
</gene>
<evidence type="ECO:0000256" key="1">
    <source>
        <dbReference type="ARBA" id="ARBA00004071"/>
    </source>
</evidence>
<comment type="similarity">
    <text evidence="2">Belongs to the glycosyl hydrolase 29 family.</text>
</comment>
<proteinExistence type="inferred from homology"/>
<dbReference type="PANTHER" id="PTHR10030:SF37">
    <property type="entry name" value="ALPHA-L-FUCOSIDASE-RELATED"/>
    <property type="match status" value="1"/>
</dbReference>
<evidence type="ECO:0000259" key="8">
    <source>
        <dbReference type="Pfam" id="PF01120"/>
    </source>
</evidence>
<protein>
    <recommendedName>
        <fullName evidence="3">alpha-L-fucosidase</fullName>
        <ecNumber evidence="3">3.2.1.51</ecNumber>
    </recommendedName>
</protein>
<feature type="domain" description="Glycoside hydrolase family 29 N-terminal" evidence="8">
    <location>
        <begin position="50"/>
        <end position="366"/>
    </location>
</feature>
<dbReference type="Proteomes" id="UP001202961">
    <property type="component" value="Unassembled WGS sequence"/>
</dbReference>
<dbReference type="SMART" id="SM00812">
    <property type="entry name" value="Alpha_L_fucos"/>
    <property type="match status" value="1"/>
</dbReference>
<feature type="chain" id="PRO_5047410714" description="alpha-L-fucosidase" evidence="7">
    <location>
        <begin position="22"/>
        <end position="477"/>
    </location>
</feature>
<dbReference type="SUPFAM" id="SSF51445">
    <property type="entry name" value="(Trans)glycosidases"/>
    <property type="match status" value="1"/>
</dbReference>
<keyword evidence="6" id="KW-0326">Glycosidase</keyword>
<keyword evidence="4 7" id="KW-0732">Signal</keyword>
<accession>A0ABT0U975</accession>
<keyword evidence="5" id="KW-0378">Hydrolase</keyword>
<sequence length="477" mass="53660">MTRRCLNLLFALAIFTGNALVAPAAEKDNAEDAAAAADAWARSQDGELPERMNWWKEAKFGMFIHWGAYSKAGGEWKGETDHHEWLQFTAKIPLKEYTEFAKTFDPKDFDPDQWVTIAKNAGMKYMIITSKHHDGIAMFDSKVSDHNIMKLARLKRDPIRQLAQACRKQGIRFGVYYSLGRDWEDPDVPTGKGKGMSGWRSNLIDFPDEKNKVFNRYFKRKAMPQVRELLTNYGPIDVMWFDTPELISPEESKEMLEMIRELQPNCIVNQRVGNDLGDYGTPEQTIPPEVSTSPWETCMTLNGHWAYNKADEEWKSAGSLIRNLVDISSKGGNYLLNVGPTGDGVIPKPSVERLNEIGQWLEINGKAIYNCGPTPFGDELGAYSKTEKDSKGRPKFIAQKQWRATTQPGKLYIHVLTWPAEKLTMPSLEKKISTAYLLADPTHAPLDVDQGASSISITLPEQAPDPNASVICLEIAN</sequence>
<evidence type="ECO:0000256" key="6">
    <source>
        <dbReference type="ARBA" id="ARBA00023295"/>
    </source>
</evidence>
<evidence type="ECO:0000256" key="3">
    <source>
        <dbReference type="ARBA" id="ARBA00012662"/>
    </source>
</evidence>
<dbReference type="PIRSF" id="PIRSF001092">
    <property type="entry name" value="Alpha-L-fucosidase"/>
    <property type="match status" value="1"/>
</dbReference>
<name>A0ABT0U975_9BACT</name>
<comment type="function">
    <text evidence="1">Alpha-L-fucosidase is responsible for hydrolyzing the alpha-1,6-linked fucose joined to the reducing-end N-acetylglucosamine of the carbohydrate moieties of glycoproteins.</text>
</comment>